<dbReference type="InterPro" id="IPR050607">
    <property type="entry name" value="NOS"/>
</dbReference>
<comment type="catalytic activity">
    <reaction evidence="10">
        <text>3 reduced [flavodoxin] + 2 L-arginine + 4 O2 = 3 oxidized [flavodoxin] + 2 L-citrulline + 2 nitric oxide + 4 H2O + 5 H(+)</text>
        <dbReference type="Rhea" id="RHEA:52324"/>
        <dbReference type="Rhea" id="RHEA-COMP:10622"/>
        <dbReference type="Rhea" id="RHEA-COMP:10623"/>
        <dbReference type="ChEBI" id="CHEBI:15377"/>
        <dbReference type="ChEBI" id="CHEBI:15378"/>
        <dbReference type="ChEBI" id="CHEBI:15379"/>
        <dbReference type="ChEBI" id="CHEBI:16480"/>
        <dbReference type="ChEBI" id="CHEBI:32682"/>
        <dbReference type="ChEBI" id="CHEBI:57618"/>
        <dbReference type="ChEBI" id="CHEBI:57743"/>
        <dbReference type="ChEBI" id="CHEBI:58210"/>
        <dbReference type="EC" id="1.14.14.47"/>
    </reaction>
</comment>
<evidence type="ECO:0000256" key="9">
    <source>
        <dbReference type="ARBA" id="ARBA00023004"/>
    </source>
</evidence>
<dbReference type="Pfam" id="PF02898">
    <property type="entry name" value="NO_synthase"/>
    <property type="match status" value="1"/>
</dbReference>
<evidence type="ECO:0000256" key="1">
    <source>
        <dbReference type="ARBA" id="ARBA00001971"/>
    </source>
</evidence>
<evidence type="ECO:0000256" key="11">
    <source>
        <dbReference type="PIRNR" id="PIRNR037219"/>
    </source>
</evidence>
<feature type="binding site" description="axial binding residue" evidence="12">
    <location>
        <position position="71"/>
    </location>
    <ligand>
        <name>heme</name>
        <dbReference type="ChEBI" id="CHEBI:30413"/>
    </ligand>
    <ligandPart>
        <name>Fe</name>
        <dbReference type="ChEBI" id="CHEBI:18248"/>
    </ligandPart>
</feature>
<dbReference type="InterPro" id="IPR017142">
    <property type="entry name" value="Nitric_oxide_synthase_Oase-su"/>
</dbReference>
<accession>A0A3D9HYW9</accession>
<dbReference type="Proteomes" id="UP000256869">
    <property type="component" value="Unassembled WGS sequence"/>
</dbReference>
<dbReference type="GO" id="GO:0046872">
    <property type="term" value="F:metal ion binding"/>
    <property type="evidence" value="ECO:0007669"/>
    <property type="project" value="UniProtKB-KW"/>
</dbReference>
<comment type="cofactor">
    <cofactor evidence="1 11 12">
        <name>heme</name>
        <dbReference type="ChEBI" id="CHEBI:30413"/>
    </cofactor>
</comment>
<dbReference type="OrthoDB" id="3398374at2"/>
<proteinExistence type="inferred from homology"/>
<evidence type="ECO:0000313" key="15">
    <source>
        <dbReference type="Proteomes" id="UP000256869"/>
    </source>
</evidence>
<dbReference type="EC" id="1.14.14.47" evidence="4 11"/>
<feature type="domain" description="Nitric oxide synthase (NOS)" evidence="13">
    <location>
        <begin position="70"/>
        <end position="77"/>
    </location>
</feature>
<dbReference type="EMBL" id="QRDY01000022">
    <property type="protein sequence ID" value="RED54718.1"/>
    <property type="molecule type" value="Genomic_DNA"/>
</dbReference>
<keyword evidence="9 11" id="KW-0408">Iron</keyword>
<dbReference type="AlphaFoldDB" id="A0A3D9HYW9"/>
<evidence type="ECO:0000256" key="2">
    <source>
        <dbReference type="ARBA" id="ARBA00002642"/>
    </source>
</evidence>
<dbReference type="InterPro" id="IPR044940">
    <property type="entry name" value="NOS_dom_2"/>
</dbReference>
<protein>
    <recommendedName>
        <fullName evidence="5 11">Nitric oxide synthase oxygenase</fullName>
        <ecNumber evidence="4 11">1.14.14.47</ecNumber>
    </recommendedName>
</protein>
<dbReference type="Gene3D" id="3.90.440.10">
    <property type="entry name" value="Nitric Oxide Synthase,Heme Domain,Chain A domain 2"/>
    <property type="match status" value="1"/>
</dbReference>
<dbReference type="GO" id="GO:0006809">
    <property type="term" value="P:nitric oxide biosynthetic process"/>
    <property type="evidence" value="ECO:0007669"/>
    <property type="project" value="InterPro"/>
</dbReference>
<keyword evidence="7 11" id="KW-0479">Metal-binding</keyword>
<evidence type="ECO:0000256" key="6">
    <source>
        <dbReference type="ARBA" id="ARBA00022617"/>
    </source>
</evidence>
<dbReference type="GO" id="GO:0004517">
    <property type="term" value="F:nitric-oxide synthase activity"/>
    <property type="evidence" value="ECO:0007669"/>
    <property type="project" value="InterPro"/>
</dbReference>
<evidence type="ECO:0000313" key="14">
    <source>
        <dbReference type="EMBL" id="RED54718.1"/>
    </source>
</evidence>
<dbReference type="InterPro" id="IPR044944">
    <property type="entry name" value="NOS_dom_3"/>
</dbReference>
<sequence>MINAIKQDSIVDREALDFIELFYRETGRPKEERDGRIAEVQALLSEFGTYEHTVEELTFGAKVAWRNNSRCIGRLFWESLDVKDERAADSEASVAEALFRHIAFATNGGRIRPTITVFAPPQANGKSVRIWNHQLIRYAGYKSVNAVVGDPASVDFTEQCMKLGWQGQGTKYDILPLVIQVDGNPPKWFDIPESYIKEVNIVHPSIEEFASLNLKWYAVPMISDMILDIGGIRYTAAPFNGWYMGTEIGSRNLADTDRYDELPAIADLLGLDRTTNTSLWKDRALLELNTAVLHAFKSNGVSIVDHHTAAEQFMRFSKREQDNGREVNARWSWLIPPMSPAATPIWHQSNMTERAVKPDYTAQPRPY</sequence>
<evidence type="ECO:0000256" key="10">
    <source>
        <dbReference type="ARBA" id="ARBA00048713"/>
    </source>
</evidence>
<keyword evidence="8 11" id="KW-0560">Oxidoreductase</keyword>
<evidence type="ECO:0000256" key="3">
    <source>
        <dbReference type="ARBA" id="ARBA00005411"/>
    </source>
</evidence>
<comment type="caution">
    <text evidence="14">The sequence shown here is derived from an EMBL/GenBank/DDBJ whole genome shotgun (WGS) entry which is preliminary data.</text>
</comment>
<evidence type="ECO:0000256" key="12">
    <source>
        <dbReference type="PIRSR" id="PIRSR037219-1"/>
    </source>
</evidence>
<gene>
    <name evidence="14" type="ORF">DFP95_12243</name>
</gene>
<comment type="function">
    <text evidence="2 11">Catalyzes the production of nitric oxide.</text>
</comment>
<evidence type="ECO:0000256" key="7">
    <source>
        <dbReference type="ARBA" id="ARBA00022723"/>
    </source>
</evidence>
<comment type="similarity">
    <text evidence="3 11">Belongs to the NOS family. Bacterial NOS oxygenase subfamily.</text>
</comment>
<dbReference type="Gene3D" id="3.90.1230.10">
    <property type="entry name" value="Nitric Oxide Synthase, Chain A, domain 3"/>
    <property type="match status" value="1"/>
</dbReference>
<dbReference type="InterPro" id="IPR004030">
    <property type="entry name" value="NOS_N"/>
</dbReference>
<dbReference type="InterPro" id="IPR044943">
    <property type="entry name" value="NOS_dom_1"/>
</dbReference>
<keyword evidence="15" id="KW-1185">Reference proteome</keyword>
<name>A0A3D9HYW9_9BACL</name>
<evidence type="ECO:0000256" key="4">
    <source>
        <dbReference type="ARBA" id="ARBA00012735"/>
    </source>
</evidence>
<comment type="miscellaneous">
    <text evidence="11">This protein is similar to the oxygenase domain of eukaryotic nitric oxide synthases but lacks the reductase domain which, in eukaryotes, is responsible for transfer of electrons to the ferric heme during nitric oxide synthesis.</text>
</comment>
<dbReference type="PANTHER" id="PTHR43410">
    <property type="entry name" value="NITRIC OXIDE SYNTHASE OXYGENASE"/>
    <property type="match status" value="1"/>
</dbReference>
<evidence type="ECO:0000256" key="8">
    <source>
        <dbReference type="ARBA" id="ARBA00023002"/>
    </source>
</evidence>
<dbReference type="PIRSF" id="PIRSF037219">
    <property type="entry name" value="NOS_oxygenase"/>
    <property type="match status" value="1"/>
</dbReference>
<evidence type="ECO:0000259" key="13">
    <source>
        <dbReference type="PROSITE" id="PS60001"/>
    </source>
</evidence>
<comment type="subunit">
    <text evidence="11">Homodimer.</text>
</comment>
<evidence type="ECO:0000256" key="5">
    <source>
        <dbReference type="ARBA" id="ARBA00018859"/>
    </source>
</evidence>
<dbReference type="GO" id="GO:0020037">
    <property type="term" value="F:heme binding"/>
    <property type="evidence" value="ECO:0007669"/>
    <property type="project" value="InterPro"/>
</dbReference>
<dbReference type="CDD" id="cd00575">
    <property type="entry name" value="NOS_oxygenase"/>
    <property type="match status" value="1"/>
</dbReference>
<dbReference type="InterPro" id="IPR036119">
    <property type="entry name" value="NOS_N_sf"/>
</dbReference>
<dbReference type="PANTHER" id="PTHR43410:SF1">
    <property type="entry name" value="NITRIC OXIDE SYNTHASE"/>
    <property type="match status" value="1"/>
</dbReference>
<dbReference type="RefSeq" id="WP_115995248.1">
    <property type="nucleotide sequence ID" value="NZ_QRDY01000022.1"/>
</dbReference>
<dbReference type="PROSITE" id="PS60001">
    <property type="entry name" value="NOS"/>
    <property type="match status" value="1"/>
</dbReference>
<dbReference type="SUPFAM" id="SSF56512">
    <property type="entry name" value="Nitric oxide (NO) synthase oxygenase domain"/>
    <property type="match status" value="1"/>
</dbReference>
<dbReference type="Gene3D" id="3.90.340.10">
    <property type="entry name" value="Nitric Oxide Synthase, Chain A, domain 1"/>
    <property type="match status" value="1"/>
</dbReference>
<reference evidence="14 15" key="1">
    <citation type="submission" date="2018-07" db="EMBL/GenBank/DDBJ databases">
        <title>Genomic Encyclopedia of Type Strains, Phase III (KMG-III): the genomes of soil and plant-associated and newly described type strains.</title>
        <authorList>
            <person name="Whitman W."/>
        </authorList>
    </citation>
    <scope>NUCLEOTIDE SEQUENCE [LARGE SCALE GENOMIC DNA]</scope>
    <source>
        <strain evidence="14 15">CECT 8236</strain>
    </source>
</reference>
<organism evidence="14 15">
    <name type="scientific">Cohnella lupini</name>
    <dbReference type="NCBI Taxonomy" id="1294267"/>
    <lineage>
        <taxon>Bacteria</taxon>
        <taxon>Bacillati</taxon>
        <taxon>Bacillota</taxon>
        <taxon>Bacilli</taxon>
        <taxon>Bacillales</taxon>
        <taxon>Paenibacillaceae</taxon>
        <taxon>Cohnella</taxon>
    </lineage>
</organism>
<keyword evidence="6 11" id="KW-0349">Heme</keyword>